<dbReference type="PANTHER" id="PTHR14136">
    <property type="entry name" value="BTB_POZ DOMAIN-CONTAINING PROTEIN KCTD9"/>
    <property type="match status" value="1"/>
</dbReference>
<organism evidence="2 4">
    <name type="scientific">Rotaria sordida</name>
    <dbReference type="NCBI Taxonomy" id="392033"/>
    <lineage>
        <taxon>Eukaryota</taxon>
        <taxon>Metazoa</taxon>
        <taxon>Spiralia</taxon>
        <taxon>Gnathifera</taxon>
        <taxon>Rotifera</taxon>
        <taxon>Eurotatoria</taxon>
        <taxon>Bdelloidea</taxon>
        <taxon>Philodinida</taxon>
        <taxon>Philodinidae</taxon>
        <taxon>Rotaria</taxon>
    </lineage>
</organism>
<evidence type="ECO:0000256" key="1">
    <source>
        <dbReference type="SAM" id="Phobius"/>
    </source>
</evidence>
<sequence>MPTRFSRSKNTLHRIIKQSKHGTSVSNRANENRRRTCCGLSRIKMLKVLGTFLVPLVIGIFTIATTIQQYQVNKQNRLKDLEIAARQRDQELKQANTLQQETVYAVYIKEMGELSSKLKAKNLSSTELDQQWKLARAKTLSALRQLDTKRKSYIIQFLYEIELLFTNNSAMDLNGCDLSGIILTSHTGMTFMFDYITLTYVVLSNTSFVNLHLMKADFSGSLLNNANFSNAYLFEANFTGCDLTNADLRGVHAEFAIMKNVNLSGAIFGKKPPVKIKNAILPNGSYVFYSKDYLQSDLFNESVNLIINGNANCQTNKNSTEIFGWITRNEPVAIVTKYSELPPLIGNISRDDCVFWGGTRNSSIGYLHQRVFFSDYSRLINSGRALYEFSFDTGGIDEYNDHVYLTMQFRAASGQSLISIGFPPMTNIERKNRSILCYELLYGPVPLDTHSVLINIWFNKMSNSPFNNELELE</sequence>
<name>A0A814VNJ4_9BILA</name>
<keyword evidence="1" id="KW-0472">Membrane</keyword>
<proteinExistence type="predicted"/>
<feature type="transmembrane region" description="Helical" evidence="1">
    <location>
        <begin position="48"/>
        <end position="67"/>
    </location>
</feature>
<evidence type="ECO:0000313" key="5">
    <source>
        <dbReference type="Proteomes" id="UP000663870"/>
    </source>
</evidence>
<dbReference type="Pfam" id="PF00805">
    <property type="entry name" value="Pentapeptide"/>
    <property type="match status" value="1"/>
</dbReference>
<dbReference type="Proteomes" id="UP000663854">
    <property type="component" value="Unassembled WGS sequence"/>
</dbReference>
<dbReference type="EMBL" id="CAJNOL010002051">
    <property type="protein sequence ID" value="CAF1455116.1"/>
    <property type="molecule type" value="Genomic_DNA"/>
</dbReference>
<comment type="caution">
    <text evidence="2">The sequence shown here is derived from an EMBL/GenBank/DDBJ whole genome shotgun (WGS) entry which is preliminary data.</text>
</comment>
<keyword evidence="5" id="KW-1185">Reference proteome</keyword>
<keyword evidence="1" id="KW-1133">Transmembrane helix</keyword>
<dbReference type="AlphaFoldDB" id="A0A814VNJ4"/>
<evidence type="ECO:0000313" key="2">
    <source>
        <dbReference type="EMBL" id="CAF1189639.1"/>
    </source>
</evidence>
<dbReference type="InterPro" id="IPR051082">
    <property type="entry name" value="Pentapeptide-BTB/POZ_domain"/>
</dbReference>
<dbReference type="Proteomes" id="UP000663870">
    <property type="component" value="Unassembled WGS sequence"/>
</dbReference>
<evidence type="ECO:0008006" key="6">
    <source>
        <dbReference type="Google" id="ProtNLM"/>
    </source>
</evidence>
<dbReference type="SUPFAM" id="SSF141571">
    <property type="entry name" value="Pentapeptide repeat-like"/>
    <property type="match status" value="1"/>
</dbReference>
<keyword evidence="1" id="KW-0812">Transmembrane</keyword>
<reference evidence="2" key="1">
    <citation type="submission" date="2021-02" db="EMBL/GenBank/DDBJ databases">
        <authorList>
            <person name="Nowell W R."/>
        </authorList>
    </citation>
    <scope>NUCLEOTIDE SEQUENCE</scope>
</reference>
<evidence type="ECO:0000313" key="3">
    <source>
        <dbReference type="EMBL" id="CAF1455116.1"/>
    </source>
</evidence>
<accession>A0A814VNJ4</accession>
<gene>
    <name evidence="3" type="ORF">JXQ802_LOCUS37840</name>
    <name evidence="2" type="ORF">PYM288_LOCUS24273</name>
</gene>
<evidence type="ECO:0000313" key="4">
    <source>
        <dbReference type="Proteomes" id="UP000663854"/>
    </source>
</evidence>
<dbReference type="EMBL" id="CAJNOH010001204">
    <property type="protein sequence ID" value="CAF1189639.1"/>
    <property type="molecule type" value="Genomic_DNA"/>
</dbReference>
<dbReference type="Gene3D" id="2.160.20.80">
    <property type="entry name" value="E3 ubiquitin-protein ligase SopA"/>
    <property type="match status" value="1"/>
</dbReference>
<protein>
    <recommendedName>
        <fullName evidence="6">Pentapeptide repeat-containing protein</fullName>
    </recommendedName>
</protein>
<dbReference type="InterPro" id="IPR001646">
    <property type="entry name" value="5peptide_repeat"/>
</dbReference>
<dbReference type="PANTHER" id="PTHR14136:SF17">
    <property type="entry name" value="BTB_POZ DOMAIN-CONTAINING PROTEIN KCTD9"/>
    <property type="match status" value="1"/>
</dbReference>